<proteinExistence type="inferred from homology"/>
<feature type="binding site" description="axial binding residue" evidence="7">
    <location>
        <position position="456"/>
    </location>
    <ligand>
        <name>heme</name>
        <dbReference type="ChEBI" id="CHEBI:30413"/>
    </ligand>
    <ligandPart>
        <name>Fe</name>
        <dbReference type="ChEBI" id="CHEBI:18248"/>
    </ligandPart>
</feature>
<dbReference type="InterPro" id="IPR036396">
    <property type="entry name" value="Cyt_P450_sf"/>
</dbReference>
<dbReference type="PANTHER" id="PTHR24305:SF157">
    <property type="entry name" value="N-ACETYLTRYPTOPHAN 6-HYDROXYLASE IVOC-RELATED"/>
    <property type="match status" value="1"/>
</dbReference>
<dbReference type="GO" id="GO:0020037">
    <property type="term" value="F:heme binding"/>
    <property type="evidence" value="ECO:0007669"/>
    <property type="project" value="InterPro"/>
</dbReference>
<dbReference type="GO" id="GO:0016705">
    <property type="term" value="F:oxidoreductase activity, acting on paired donors, with incorporation or reduction of molecular oxygen"/>
    <property type="evidence" value="ECO:0007669"/>
    <property type="project" value="InterPro"/>
</dbReference>
<dbReference type="InterPro" id="IPR050121">
    <property type="entry name" value="Cytochrome_P450_monoxygenase"/>
</dbReference>
<dbReference type="GO" id="GO:0005506">
    <property type="term" value="F:iron ion binding"/>
    <property type="evidence" value="ECO:0007669"/>
    <property type="project" value="InterPro"/>
</dbReference>
<dbReference type="InterPro" id="IPR001128">
    <property type="entry name" value="Cyt_P450"/>
</dbReference>
<evidence type="ECO:0000256" key="1">
    <source>
        <dbReference type="ARBA" id="ARBA00001971"/>
    </source>
</evidence>
<organism evidence="10 11">
    <name type="scientific">Cadophora malorum</name>
    <dbReference type="NCBI Taxonomy" id="108018"/>
    <lineage>
        <taxon>Eukaryota</taxon>
        <taxon>Fungi</taxon>
        <taxon>Dikarya</taxon>
        <taxon>Ascomycota</taxon>
        <taxon>Pezizomycotina</taxon>
        <taxon>Leotiomycetes</taxon>
        <taxon>Helotiales</taxon>
        <taxon>Ploettnerulaceae</taxon>
        <taxon>Cadophora</taxon>
    </lineage>
</organism>
<dbReference type="PRINTS" id="PR00463">
    <property type="entry name" value="EP450I"/>
</dbReference>
<keyword evidence="5 7" id="KW-0408">Iron</keyword>
<dbReference type="Pfam" id="PF00067">
    <property type="entry name" value="p450"/>
    <property type="match status" value="1"/>
</dbReference>
<protein>
    <recommendedName>
        <fullName evidence="12">Cytochrome P450</fullName>
    </recommendedName>
</protein>
<evidence type="ECO:0000256" key="9">
    <source>
        <dbReference type="SAM" id="Phobius"/>
    </source>
</evidence>
<evidence type="ECO:0000256" key="2">
    <source>
        <dbReference type="ARBA" id="ARBA00010617"/>
    </source>
</evidence>
<comment type="similarity">
    <text evidence="2 8">Belongs to the cytochrome P450 family.</text>
</comment>
<dbReference type="OrthoDB" id="3945418at2759"/>
<dbReference type="Proteomes" id="UP000664132">
    <property type="component" value="Unassembled WGS sequence"/>
</dbReference>
<feature type="transmembrane region" description="Helical" evidence="9">
    <location>
        <begin position="6"/>
        <end position="30"/>
    </location>
</feature>
<evidence type="ECO:0000313" key="11">
    <source>
        <dbReference type="Proteomes" id="UP000664132"/>
    </source>
</evidence>
<dbReference type="GO" id="GO:0004497">
    <property type="term" value="F:monooxygenase activity"/>
    <property type="evidence" value="ECO:0007669"/>
    <property type="project" value="UniProtKB-KW"/>
</dbReference>
<comment type="cofactor">
    <cofactor evidence="1 7">
        <name>heme</name>
        <dbReference type="ChEBI" id="CHEBI:30413"/>
    </cofactor>
</comment>
<dbReference type="InterPro" id="IPR002401">
    <property type="entry name" value="Cyt_P450_E_grp-I"/>
</dbReference>
<evidence type="ECO:0000313" key="10">
    <source>
        <dbReference type="EMBL" id="KAG4417061.1"/>
    </source>
</evidence>
<dbReference type="InterPro" id="IPR017972">
    <property type="entry name" value="Cyt_P450_CS"/>
</dbReference>
<dbReference type="PROSITE" id="PS00086">
    <property type="entry name" value="CYTOCHROME_P450"/>
    <property type="match status" value="1"/>
</dbReference>
<gene>
    <name evidence="10" type="ORF">IFR04_009837</name>
</gene>
<dbReference type="CDD" id="cd11062">
    <property type="entry name" value="CYP58-like"/>
    <property type="match status" value="1"/>
</dbReference>
<dbReference type="AlphaFoldDB" id="A0A8H7TCQ2"/>
<reference evidence="10" key="1">
    <citation type="submission" date="2021-02" db="EMBL/GenBank/DDBJ databases">
        <title>Genome sequence Cadophora malorum strain M34.</title>
        <authorList>
            <person name="Stefanovic E."/>
            <person name="Vu D."/>
            <person name="Scully C."/>
            <person name="Dijksterhuis J."/>
            <person name="Roader J."/>
            <person name="Houbraken J."/>
        </authorList>
    </citation>
    <scope>NUCLEOTIDE SEQUENCE</scope>
    <source>
        <strain evidence="10">M34</strain>
    </source>
</reference>
<dbReference type="PANTHER" id="PTHR24305">
    <property type="entry name" value="CYTOCHROME P450"/>
    <property type="match status" value="1"/>
</dbReference>
<dbReference type="SUPFAM" id="SSF48264">
    <property type="entry name" value="Cytochrome P450"/>
    <property type="match status" value="1"/>
</dbReference>
<keyword evidence="7 8" id="KW-0349">Heme</keyword>
<keyword evidence="9" id="KW-0812">Transmembrane</keyword>
<accession>A0A8H7TCQ2</accession>
<evidence type="ECO:0000256" key="7">
    <source>
        <dbReference type="PIRSR" id="PIRSR602401-1"/>
    </source>
</evidence>
<keyword evidence="4 8" id="KW-0560">Oxidoreductase</keyword>
<dbReference type="Gene3D" id="1.10.630.10">
    <property type="entry name" value="Cytochrome P450"/>
    <property type="match status" value="1"/>
</dbReference>
<keyword evidence="6 8" id="KW-0503">Monooxygenase</keyword>
<dbReference type="EMBL" id="JAFJYH010000166">
    <property type="protein sequence ID" value="KAG4417061.1"/>
    <property type="molecule type" value="Genomic_DNA"/>
</dbReference>
<evidence type="ECO:0000256" key="8">
    <source>
        <dbReference type="RuleBase" id="RU000461"/>
    </source>
</evidence>
<evidence type="ECO:0000256" key="5">
    <source>
        <dbReference type="ARBA" id="ARBA00023004"/>
    </source>
</evidence>
<keyword evidence="9" id="KW-0472">Membrane</keyword>
<sequence>MLLSPLQLSFGLGTCAAIYGIGLVFYRLFFHPLRNYPGPKFAAATRWYEFYFDLMKGMGGQFAWEIDRMHEVYGPIVRINPDELHVKDPEWIDVLYAGNPTHRDKYPPFAAMTGNPEASFGTVEHNIHRKRKLATSPFFSKRSVADAEPLLRKQAEKLCQTFEDSYTNDEVVNLHIRYLGFTTDSVSEFAFARSDGLQGNVDGLEDWAETLRMVGAVFPLLRQFPWMIKVALKLPLWVFQLVVPVLSRFLELHKEMKIQATAFLENEKIHPTPLAVKRTERPPTVFHGIYQSSLPIEEKSLNRLSQEGLVMIVAGSESTSRTLMLATYYLLSAPHVMEQLKKEILEAMPDPMTVPPVKVLESLPWLHAVIKETFRTSAVFTTRFPLTTPETLRYKDWVIPSHTPVSMTTRSTMHDPTLFPSPETFRPERWLNGALSKDGKDLTRYYVPFSRGTRICPGIELAYAELYMALAMIIRRFDLELYDTDYERDIKVVRDCFLGEAKPGSQGVKVRVTAVHC</sequence>
<evidence type="ECO:0000256" key="4">
    <source>
        <dbReference type="ARBA" id="ARBA00023002"/>
    </source>
</evidence>
<dbReference type="PRINTS" id="PR00385">
    <property type="entry name" value="P450"/>
</dbReference>
<evidence type="ECO:0000256" key="3">
    <source>
        <dbReference type="ARBA" id="ARBA00022723"/>
    </source>
</evidence>
<keyword evidence="9" id="KW-1133">Transmembrane helix</keyword>
<evidence type="ECO:0000256" key="6">
    <source>
        <dbReference type="ARBA" id="ARBA00023033"/>
    </source>
</evidence>
<evidence type="ECO:0008006" key="12">
    <source>
        <dbReference type="Google" id="ProtNLM"/>
    </source>
</evidence>
<name>A0A8H7TCQ2_9HELO</name>
<keyword evidence="11" id="KW-1185">Reference proteome</keyword>
<comment type="caution">
    <text evidence="10">The sequence shown here is derived from an EMBL/GenBank/DDBJ whole genome shotgun (WGS) entry which is preliminary data.</text>
</comment>
<keyword evidence="3 7" id="KW-0479">Metal-binding</keyword>